<feature type="compositionally biased region" description="Low complexity" evidence="1">
    <location>
        <begin position="71"/>
        <end position="118"/>
    </location>
</feature>
<sequence length="696" mass="73929">MALNVPATAVNARPLTPLNRSPSASSLNKQVEHDDDLTSTSARPSRRNSEASMGKPGASTPVRGISPAPPSTSAAQTAPSAPGTTGTIATGVPPYVAAAAEQAALDAPDDQWQQQQPDPAKPTRASTAPNSKTTAGADASQPTKTGPSTSTAAVDKTPVPATATGKPTSSLPASAAPGVDIQPQQSTATKPATPAPSSTVAPATAAAKAASTQPASSQPTVDASKPFAAAPPPTGPQSAPTSAAAPQQAAAQHAADAKASAPAQTATTAKDAVPAIITRSPTAKLPAKDASHDQHLHKPDARKNTVSLYAGKNHKQTDFNTGPLAANSPYFKKMLAEDEGHDGSLGSPDQETFEDADEFSMALMKHWLENNHKLPGPHDFHSLQHYLGLYVLAKKFQIEPLENQVMDLTRHYYRREKMTAPAFRLEYIYTYTHGPNLMRSFLISTAAYRCLVEQTSVPGVYISDSIRGVLAKNNDMTIDLAESAIQLHKSGLPDPRSEPWQSDGQDDVSADGGSVGGDMADDPAEPAPPAVERVGATPVVVEKKEEPKKEEKKVEEVEVVEAKPKAEEVKVVETKPKAEEVKVVKKDDVKPESVPVVVEKKVAEKKVPTKKRSFRERFYLYRTSTATDTTKTTDTTKKTGFLTKKVSSGKNVMLYHVVKYKFHKAFNFVYKKHDVPENPVSSAASVTSYIGLKATQ</sequence>
<feature type="compositionally biased region" description="Polar residues" evidence="1">
    <location>
        <begin position="18"/>
        <end position="29"/>
    </location>
</feature>
<feature type="compositionally biased region" description="Low complexity" evidence="1">
    <location>
        <begin position="182"/>
        <end position="220"/>
    </location>
</feature>
<dbReference type="OrthoDB" id="194443at2759"/>
<gene>
    <name evidence="2" type="ORF">M409DRAFT_51766</name>
</gene>
<dbReference type="AlphaFoldDB" id="A0A6A6CX98"/>
<evidence type="ECO:0000313" key="2">
    <source>
        <dbReference type="EMBL" id="KAF2169986.1"/>
    </source>
</evidence>
<accession>A0A6A6CX98</accession>
<feature type="region of interest" description="Disordered" evidence="1">
    <location>
        <begin position="489"/>
        <end position="536"/>
    </location>
</feature>
<name>A0A6A6CX98_ZASCE</name>
<proteinExistence type="predicted"/>
<keyword evidence="3" id="KW-1185">Reference proteome</keyword>
<evidence type="ECO:0000313" key="3">
    <source>
        <dbReference type="Proteomes" id="UP000799537"/>
    </source>
</evidence>
<dbReference type="EMBL" id="ML993586">
    <property type="protein sequence ID" value="KAF2169986.1"/>
    <property type="molecule type" value="Genomic_DNA"/>
</dbReference>
<protein>
    <recommendedName>
        <fullName evidence="4">BTB domain-containing protein</fullName>
    </recommendedName>
</protein>
<dbReference type="Proteomes" id="UP000799537">
    <property type="component" value="Unassembled WGS sequence"/>
</dbReference>
<feature type="compositionally biased region" description="Low complexity" evidence="1">
    <location>
        <begin position="236"/>
        <end position="269"/>
    </location>
</feature>
<feature type="compositionally biased region" description="Polar residues" evidence="1">
    <location>
        <begin position="124"/>
        <end position="152"/>
    </location>
</feature>
<feature type="region of interest" description="Disordered" evidence="1">
    <location>
        <begin position="1"/>
        <end position="275"/>
    </location>
</feature>
<organism evidence="2 3">
    <name type="scientific">Zasmidium cellare ATCC 36951</name>
    <dbReference type="NCBI Taxonomy" id="1080233"/>
    <lineage>
        <taxon>Eukaryota</taxon>
        <taxon>Fungi</taxon>
        <taxon>Dikarya</taxon>
        <taxon>Ascomycota</taxon>
        <taxon>Pezizomycotina</taxon>
        <taxon>Dothideomycetes</taxon>
        <taxon>Dothideomycetidae</taxon>
        <taxon>Mycosphaerellales</taxon>
        <taxon>Mycosphaerellaceae</taxon>
        <taxon>Zasmidium</taxon>
    </lineage>
</organism>
<reference evidence="2" key="1">
    <citation type="journal article" date="2020" name="Stud. Mycol.">
        <title>101 Dothideomycetes genomes: a test case for predicting lifestyles and emergence of pathogens.</title>
        <authorList>
            <person name="Haridas S."/>
            <person name="Albert R."/>
            <person name="Binder M."/>
            <person name="Bloem J."/>
            <person name="Labutti K."/>
            <person name="Salamov A."/>
            <person name="Andreopoulos B."/>
            <person name="Baker S."/>
            <person name="Barry K."/>
            <person name="Bills G."/>
            <person name="Bluhm B."/>
            <person name="Cannon C."/>
            <person name="Castanera R."/>
            <person name="Culley D."/>
            <person name="Daum C."/>
            <person name="Ezra D."/>
            <person name="Gonzalez J."/>
            <person name="Henrissat B."/>
            <person name="Kuo A."/>
            <person name="Liang C."/>
            <person name="Lipzen A."/>
            <person name="Lutzoni F."/>
            <person name="Magnuson J."/>
            <person name="Mondo S."/>
            <person name="Nolan M."/>
            <person name="Ohm R."/>
            <person name="Pangilinan J."/>
            <person name="Park H.-J."/>
            <person name="Ramirez L."/>
            <person name="Alfaro M."/>
            <person name="Sun H."/>
            <person name="Tritt A."/>
            <person name="Yoshinaga Y."/>
            <person name="Zwiers L.-H."/>
            <person name="Turgeon B."/>
            <person name="Goodwin S."/>
            <person name="Spatafora J."/>
            <person name="Crous P."/>
            <person name="Grigoriev I."/>
        </authorList>
    </citation>
    <scope>NUCLEOTIDE SEQUENCE</scope>
    <source>
        <strain evidence="2">ATCC 36951</strain>
    </source>
</reference>
<dbReference type="GeneID" id="54565170"/>
<dbReference type="RefSeq" id="XP_033670875.1">
    <property type="nucleotide sequence ID" value="XM_033811898.1"/>
</dbReference>
<evidence type="ECO:0000256" key="1">
    <source>
        <dbReference type="SAM" id="MobiDB-lite"/>
    </source>
</evidence>
<evidence type="ECO:0008006" key="4">
    <source>
        <dbReference type="Google" id="ProtNLM"/>
    </source>
</evidence>